<dbReference type="PANTHER" id="PTHR38442:SF1">
    <property type="entry name" value="INNER MEMBRANE PROTEIN"/>
    <property type="match status" value="1"/>
</dbReference>
<keyword evidence="3" id="KW-1185">Reference proteome</keyword>
<comment type="caution">
    <text evidence="2">The sequence shown here is derived from an EMBL/GenBank/DDBJ whole genome shotgun (WGS) entry which is preliminary data.</text>
</comment>
<proteinExistence type="predicted"/>
<protein>
    <submittedName>
        <fullName evidence="2">Uncharacterized membrane-anchored protein YjiN (DUF445 family)</fullName>
    </submittedName>
</protein>
<keyword evidence="1" id="KW-0812">Transmembrane</keyword>
<keyword evidence="1" id="KW-1133">Transmembrane helix</keyword>
<gene>
    <name evidence="2" type="ORF">C8P69_10581</name>
</gene>
<evidence type="ECO:0000313" key="2">
    <source>
        <dbReference type="EMBL" id="PTM54931.1"/>
    </source>
</evidence>
<feature type="transmembrane region" description="Helical" evidence="1">
    <location>
        <begin position="52"/>
        <end position="78"/>
    </location>
</feature>
<reference evidence="2 3" key="1">
    <citation type="submission" date="2018-04" db="EMBL/GenBank/DDBJ databases">
        <title>Genomic Encyclopedia of Archaeal and Bacterial Type Strains, Phase II (KMG-II): from individual species to whole genera.</title>
        <authorList>
            <person name="Goeker M."/>
        </authorList>
    </citation>
    <scope>NUCLEOTIDE SEQUENCE [LARGE SCALE GENOMIC DNA]</scope>
    <source>
        <strain evidence="2 3">DSM 25521</strain>
    </source>
</reference>
<dbReference type="AlphaFoldDB" id="A0A2T4Z2F5"/>
<dbReference type="Pfam" id="PF04286">
    <property type="entry name" value="DUF445"/>
    <property type="match status" value="1"/>
</dbReference>
<dbReference type="Proteomes" id="UP000241808">
    <property type="component" value="Unassembled WGS sequence"/>
</dbReference>
<evidence type="ECO:0000256" key="1">
    <source>
        <dbReference type="SAM" id="Phobius"/>
    </source>
</evidence>
<name>A0A2T4Z2F5_9HYPH</name>
<dbReference type="OrthoDB" id="9769590at2"/>
<organism evidence="2 3">
    <name type="scientific">Phreatobacter oligotrophus</name>
    <dbReference type="NCBI Taxonomy" id="1122261"/>
    <lineage>
        <taxon>Bacteria</taxon>
        <taxon>Pseudomonadati</taxon>
        <taxon>Pseudomonadota</taxon>
        <taxon>Alphaproteobacteria</taxon>
        <taxon>Hyphomicrobiales</taxon>
        <taxon>Phreatobacteraceae</taxon>
        <taxon>Phreatobacter</taxon>
    </lineage>
</organism>
<dbReference type="RefSeq" id="WP_108177702.1">
    <property type="nucleotide sequence ID" value="NZ_PZZL01000005.1"/>
</dbReference>
<dbReference type="PANTHER" id="PTHR38442">
    <property type="entry name" value="INNER MEMBRANE PROTEIN-RELATED"/>
    <property type="match status" value="1"/>
</dbReference>
<evidence type="ECO:0000313" key="3">
    <source>
        <dbReference type="Proteomes" id="UP000241808"/>
    </source>
</evidence>
<sequence length="429" mass="47658">MAPEQTADTEAAQREREKQAALTRAKRMATLLLLTSITVMVIAKALEHRHPAFGFIAAFAEAATIGGLADWYAVVALFRHPMGLPIPHTAIIQKNQSRIADSLGKFVETNFLAPGPVGAKLREVDFASMIAAWLADPAKSASLSRFVVNLLPQAVAGMDQSRMKEFLAERLTDQLSALKLGPLGAKLLGAITEDRRHQRLLDEVIDAVERILADQATIDGIRDKIRQELPTLFNLFKADAYLLGRILKSTGSFLDEVRTDPDHALRLEFDRFVENFIVSLRESPDYEARAEKLKQDILGRQEVRDLAQTLWRNLVDYVERDASSPDSRIEAQVTLILSHVGEKLATDPRLKAEMNDGFVVTLSTLVEQQKSGASRFIADQVKAWNMQQLIRLIELNVGRDLQYIRLNGTLIGGLAGLVLHTIEVLIRAS</sequence>
<dbReference type="EMBL" id="PZZL01000005">
    <property type="protein sequence ID" value="PTM54931.1"/>
    <property type="molecule type" value="Genomic_DNA"/>
</dbReference>
<feature type="transmembrane region" description="Helical" evidence="1">
    <location>
        <begin position="28"/>
        <end position="46"/>
    </location>
</feature>
<accession>A0A2T4Z2F5</accession>
<dbReference type="GO" id="GO:0005886">
    <property type="term" value="C:plasma membrane"/>
    <property type="evidence" value="ECO:0007669"/>
    <property type="project" value="TreeGrafter"/>
</dbReference>
<dbReference type="InterPro" id="IPR007383">
    <property type="entry name" value="DUF445"/>
</dbReference>
<keyword evidence="1" id="KW-0472">Membrane</keyword>